<protein>
    <submittedName>
        <fullName evidence="3">Group II intron reverse transcriptase/maturase</fullName>
    </submittedName>
</protein>
<dbReference type="SUPFAM" id="SSF56672">
    <property type="entry name" value="DNA/RNA polymerases"/>
    <property type="match status" value="1"/>
</dbReference>
<evidence type="ECO:0000256" key="1">
    <source>
        <dbReference type="ARBA" id="ARBA00034120"/>
    </source>
</evidence>
<accession>A0A6P1DZZ9</accession>
<evidence type="ECO:0000259" key="2">
    <source>
        <dbReference type="Pfam" id="PF00078"/>
    </source>
</evidence>
<gene>
    <name evidence="3" type="ORF">G3480_27180</name>
</gene>
<dbReference type="PANTHER" id="PTHR34047:SF8">
    <property type="entry name" value="PROTEIN YKFC"/>
    <property type="match status" value="1"/>
</dbReference>
<keyword evidence="3" id="KW-0695">RNA-directed DNA polymerase</keyword>
<dbReference type="AlphaFoldDB" id="A0A6P1DZZ9"/>
<dbReference type="CDD" id="cd01651">
    <property type="entry name" value="RT_G2_intron"/>
    <property type="match status" value="1"/>
</dbReference>
<organism evidence="3 4">
    <name type="scientific">Thiorhodococcus mannitoliphagus</name>
    <dbReference type="NCBI Taxonomy" id="329406"/>
    <lineage>
        <taxon>Bacteria</taxon>
        <taxon>Pseudomonadati</taxon>
        <taxon>Pseudomonadota</taxon>
        <taxon>Gammaproteobacteria</taxon>
        <taxon>Chromatiales</taxon>
        <taxon>Chromatiaceae</taxon>
        <taxon>Thiorhodococcus</taxon>
    </lineage>
</organism>
<keyword evidence="3" id="KW-0548">Nucleotidyltransferase</keyword>
<reference evidence="4" key="1">
    <citation type="journal article" date="2020" name="Microbiol. Resour. Announc.">
        <title>Draft Genome Sequences of Thiorhodococcus mannitoliphagus and Thiorhodococcus minor, Purple Sulfur Photosynthetic Bacteria in the Gammaproteobacterial Family Chromatiaceae.</title>
        <authorList>
            <person name="Aviles F.A."/>
            <person name="Meyer T.E."/>
            <person name="Kyndt J.A."/>
        </authorList>
    </citation>
    <scope>NUCLEOTIDE SEQUENCE [LARGE SCALE GENOMIC DNA]</scope>
    <source>
        <strain evidence="4">DSM 18266</strain>
    </source>
</reference>
<dbReference type="Proteomes" id="UP000471640">
    <property type="component" value="Unassembled WGS sequence"/>
</dbReference>
<dbReference type="RefSeq" id="WP_240906120.1">
    <property type="nucleotide sequence ID" value="NZ_JAAIJR010000407.1"/>
</dbReference>
<dbReference type="Pfam" id="PF00078">
    <property type="entry name" value="RVT_1"/>
    <property type="match status" value="1"/>
</dbReference>
<name>A0A6P1DZZ9_9GAMM</name>
<dbReference type="PANTHER" id="PTHR34047">
    <property type="entry name" value="NUCLEAR INTRON MATURASE 1, MITOCHONDRIAL-RELATED"/>
    <property type="match status" value="1"/>
</dbReference>
<evidence type="ECO:0000313" key="4">
    <source>
        <dbReference type="Proteomes" id="UP000471640"/>
    </source>
</evidence>
<evidence type="ECO:0000313" key="3">
    <source>
        <dbReference type="EMBL" id="NEX23887.1"/>
    </source>
</evidence>
<proteinExistence type="inferred from homology"/>
<keyword evidence="3" id="KW-0808">Transferase</keyword>
<dbReference type="InterPro" id="IPR000477">
    <property type="entry name" value="RT_dom"/>
</dbReference>
<dbReference type="EMBL" id="JAAIJR010000407">
    <property type="protein sequence ID" value="NEX23887.1"/>
    <property type="molecule type" value="Genomic_DNA"/>
</dbReference>
<dbReference type="InterPro" id="IPR043502">
    <property type="entry name" value="DNA/RNA_pol_sf"/>
</dbReference>
<comment type="caution">
    <text evidence="3">The sequence shown here is derived from an EMBL/GenBank/DDBJ whole genome shotgun (WGS) entry which is preliminary data.</text>
</comment>
<keyword evidence="4" id="KW-1185">Reference proteome</keyword>
<feature type="domain" description="Reverse transcriptase" evidence="2">
    <location>
        <begin position="94"/>
        <end position="172"/>
    </location>
</feature>
<dbReference type="GO" id="GO:0003964">
    <property type="term" value="F:RNA-directed DNA polymerase activity"/>
    <property type="evidence" value="ECO:0007669"/>
    <property type="project" value="UniProtKB-KW"/>
</dbReference>
<dbReference type="InterPro" id="IPR051083">
    <property type="entry name" value="GrpII_Intron_Splice-Mob/Def"/>
</dbReference>
<feature type="non-terminal residue" evidence="3">
    <location>
        <position position="172"/>
    </location>
</feature>
<comment type="similarity">
    <text evidence="1">Belongs to the bacterial reverse transcriptase family.</text>
</comment>
<sequence>MAQTLGCETITTKQEAIANLAREAPGMVLTTLAHHIDLMWLEEAYRRTRKDGAVGVDGVTAEAYEARLQENLSDLLERFKSGRYQAPPVRRVHIPKDGTKKTRPIGIPTLEDKILQRAVLMVLEPVYEQDFLDCSYGFRPGRSAHQALQALWDGVMDLRGAWVIDLDIQAFF</sequence>
<reference evidence="3 4" key="2">
    <citation type="submission" date="2020-02" db="EMBL/GenBank/DDBJ databases">
        <title>Genome sequences of Thiorhodococcus mannitoliphagus and Thiorhodococcus minor, purple sulfur photosynthetic bacteria in the gammaproteobacterial family, Chromatiaceae.</title>
        <authorList>
            <person name="Aviles F.A."/>
            <person name="Meyer T.E."/>
            <person name="Kyndt J.A."/>
        </authorList>
    </citation>
    <scope>NUCLEOTIDE SEQUENCE [LARGE SCALE GENOMIC DNA]</scope>
    <source>
        <strain evidence="3 4">DSM 18266</strain>
    </source>
</reference>